<dbReference type="OrthoDB" id="1295445at2759"/>
<evidence type="ECO:0000313" key="2">
    <source>
        <dbReference type="RefSeq" id="XP_016482017.1"/>
    </source>
</evidence>
<sequence>MKRSIEGFNQLNTADEVAKAKLKQKHLLNEFLELQKEFVSKKRKLQAAKQRRDIILGEILFLKQRRRYLLKSQSSHVDSERDIPHMKNFDTESEVPKEERFNSGYDAAGETARPAFTSKFNSGYEVGDDEALAGRDVLRLEFLPKNYLIDDSGVGKKKLSWHGEVTFKV</sequence>
<dbReference type="OMA" id="ERDIPHM"/>
<dbReference type="PANTHER" id="PTHR34807">
    <property type="entry name" value="OS08G0270800 PROTEIN"/>
    <property type="match status" value="1"/>
</dbReference>
<feature type="coiled-coil region" evidence="1">
    <location>
        <begin position="17"/>
        <end position="51"/>
    </location>
</feature>
<dbReference type="PANTHER" id="PTHR34807:SF6">
    <property type="entry name" value="MYB-CC TYPE TRANSCRIPTION FACTOR LHEQLE-CONTAINING DOMAIN-CONTAINING PROTEIN"/>
    <property type="match status" value="1"/>
</dbReference>
<reference evidence="2" key="1">
    <citation type="submission" date="2025-08" db="UniProtKB">
        <authorList>
            <consortium name="RefSeq"/>
        </authorList>
    </citation>
    <scope>IDENTIFICATION</scope>
</reference>
<keyword evidence="1" id="KW-0175">Coiled coil</keyword>
<dbReference type="RefSeq" id="XP_016482017.1">
    <property type="nucleotide sequence ID" value="XM_016626531.1"/>
</dbReference>
<protein>
    <submittedName>
        <fullName evidence="2">Uncharacterized protein</fullName>
    </submittedName>
</protein>
<dbReference type="AlphaFoldDB" id="A0A1S4AZC5"/>
<name>A0A1S4AZC5_TOBAC</name>
<dbReference type="PaxDb" id="4097-A0A1S4AZC5"/>
<dbReference type="KEGG" id="nta:107802915"/>
<organism evidence="2">
    <name type="scientific">Nicotiana tabacum</name>
    <name type="common">Common tobacco</name>
    <dbReference type="NCBI Taxonomy" id="4097"/>
    <lineage>
        <taxon>Eukaryota</taxon>
        <taxon>Viridiplantae</taxon>
        <taxon>Streptophyta</taxon>
        <taxon>Embryophyta</taxon>
        <taxon>Tracheophyta</taxon>
        <taxon>Spermatophyta</taxon>
        <taxon>Magnoliopsida</taxon>
        <taxon>eudicotyledons</taxon>
        <taxon>Gunneridae</taxon>
        <taxon>Pentapetalae</taxon>
        <taxon>asterids</taxon>
        <taxon>lamiids</taxon>
        <taxon>Solanales</taxon>
        <taxon>Solanaceae</taxon>
        <taxon>Nicotianoideae</taxon>
        <taxon>Nicotianeae</taxon>
        <taxon>Nicotiana</taxon>
    </lineage>
</organism>
<gene>
    <name evidence="2" type="primary">LOC107802915</name>
</gene>
<proteinExistence type="predicted"/>
<accession>A0A1S4AZC5</accession>
<evidence type="ECO:0000256" key="1">
    <source>
        <dbReference type="SAM" id="Coils"/>
    </source>
</evidence>